<evidence type="ECO:0000313" key="3">
    <source>
        <dbReference type="EMBL" id="CAH1433632.1"/>
    </source>
</evidence>
<feature type="transmembrane region" description="Helical" evidence="2">
    <location>
        <begin position="82"/>
        <end position="101"/>
    </location>
</feature>
<evidence type="ECO:0000313" key="4">
    <source>
        <dbReference type="Proteomes" id="UP001157418"/>
    </source>
</evidence>
<protein>
    <submittedName>
        <fullName evidence="3">Uncharacterized protein</fullName>
    </submittedName>
</protein>
<keyword evidence="2" id="KW-1133">Transmembrane helix</keyword>
<gene>
    <name evidence="3" type="ORF">LVIROSA_LOCUS20216</name>
</gene>
<dbReference type="PANTHER" id="PTHR45523:SF2">
    <property type="entry name" value="OS02G0470600 PROTEIN"/>
    <property type="match status" value="1"/>
</dbReference>
<dbReference type="Proteomes" id="UP001157418">
    <property type="component" value="Unassembled WGS sequence"/>
</dbReference>
<dbReference type="AlphaFoldDB" id="A0AAU9N4D9"/>
<feature type="region of interest" description="Disordered" evidence="1">
    <location>
        <begin position="172"/>
        <end position="197"/>
    </location>
</feature>
<name>A0AAU9N4D9_9ASTR</name>
<evidence type="ECO:0000256" key="1">
    <source>
        <dbReference type="SAM" id="MobiDB-lite"/>
    </source>
</evidence>
<dbReference type="PANTHER" id="PTHR45523">
    <property type="entry name" value="TETRATRICOPEPTIDE REPEAT (TPR)-CONTAINING PROTEIN-RELATED"/>
    <property type="match status" value="1"/>
</dbReference>
<organism evidence="3 4">
    <name type="scientific">Lactuca virosa</name>
    <dbReference type="NCBI Taxonomy" id="75947"/>
    <lineage>
        <taxon>Eukaryota</taxon>
        <taxon>Viridiplantae</taxon>
        <taxon>Streptophyta</taxon>
        <taxon>Embryophyta</taxon>
        <taxon>Tracheophyta</taxon>
        <taxon>Spermatophyta</taxon>
        <taxon>Magnoliopsida</taxon>
        <taxon>eudicotyledons</taxon>
        <taxon>Gunneridae</taxon>
        <taxon>Pentapetalae</taxon>
        <taxon>asterids</taxon>
        <taxon>campanulids</taxon>
        <taxon>Asterales</taxon>
        <taxon>Asteraceae</taxon>
        <taxon>Cichorioideae</taxon>
        <taxon>Cichorieae</taxon>
        <taxon>Lactucinae</taxon>
        <taxon>Lactuca</taxon>
    </lineage>
</organism>
<sequence>MNEDLTSPPLTGNIRSGSLRLTSSIAQSYKPCVLLRGLAIQLVHGSPHILLWLDCIFISWSLRHPPTISGAPVWLVSKSMKYLPTVLVALLLVLLCIKEAWTSKRTRRRKQVGLEDLYKQPTEGHKVVVTPFLEILAAGGKMSISMSRFEFFCHRPTIVALIDLGIDMGTASSGTSGPAPSEEEDATSVQKDKAEENEQAKVKGLLGHGKSRTVFSMAMNIDSVIVYLNKEDGSQLAMIVQERFMLGLKVKNYHPSLYLLLFFSLFWYISKHFIIHVRPGSISVEGTLVNFRLCDCSLGTDHVWGWIFDIRNQGAESLIQVCIYQFSFESYSPKDDDYEGYNFSLSGKLSSIRIVFLNRFIQDVSFEFLSLHSN</sequence>
<feature type="transmembrane region" description="Helical" evidence="2">
    <location>
        <begin position="253"/>
        <end position="270"/>
    </location>
</feature>
<accession>A0AAU9N4D9</accession>
<reference evidence="3 4" key="1">
    <citation type="submission" date="2022-01" db="EMBL/GenBank/DDBJ databases">
        <authorList>
            <person name="Xiong W."/>
            <person name="Schranz E."/>
        </authorList>
    </citation>
    <scope>NUCLEOTIDE SEQUENCE [LARGE SCALE GENOMIC DNA]</scope>
</reference>
<evidence type="ECO:0000256" key="2">
    <source>
        <dbReference type="SAM" id="Phobius"/>
    </source>
</evidence>
<keyword evidence="2" id="KW-0472">Membrane</keyword>
<dbReference type="EMBL" id="CAKMRJ010003334">
    <property type="protein sequence ID" value="CAH1433632.1"/>
    <property type="molecule type" value="Genomic_DNA"/>
</dbReference>
<comment type="caution">
    <text evidence="3">The sequence shown here is derived from an EMBL/GenBank/DDBJ whole genome shotgun (WGS) entry which is preliminary data.</text>
</comment>
<keyword evidence="4" id="KW-1185">Reference proteome</keyword>
<proteinExistence type="predicted"/>
<keyword evidence="2" id="KW-0812">Transmembrane</keyword>